<dbReference type="SUPFAM" id="SSF48576">
    <property type="entry name" value="Terpenoid synthases"/>
    <property type="match status" value="1"/>
</dbReference>
<evidence type="ECO:0000256" key="1">
    <source>
        <dbReference type="ARBA" id="ARBA00022723"/>
    </source>
</evidence>
<dbReference type="GO" id="GO:0000287">
    <property type="term" value="F:magnesium ion binding"/>
    <property type="evidence" value="ECO:0007669"/>
    <property type="project" value="InterPro"/>
</dbReference>
<evidence type="ECO:0000313" key="3">
    <source>
        <dbReference type="EMBL" id="BBN67694.1"/>
    </source>
</evidence>
<proteinExistence type="predicted"/>
<name>A0A5H2XK86_PRUDU</name>
<dbReference type="GO" id="GO:0010333">
    <property type="term" value="F:terpene synthase activity"/>
    <property type="evidence" value="ECO:0007669"/>
    <property type="project" value="InterPro"/>
</dbReference>
<accession>A0A5H2XK86</accession>
<dbReference type="InterPro" id="IPR005630">
    <property type="entry name" value="Terpene_synthase_metal-bd"/>
</dbReference>
<dbReference type="PANTHER" id="PTHR31225:SF251">
    <property type="entry name" value="(-)-GERMACRENE D SYNTHASE-LIKE ISOFORM X2"/>
    <property type="match status" value="1"/>
</dbReference>
<dbReference type="GO" id="GO:0016114">
    <property type="term" value="P:terpenoid biosynthetic process"/>
    <property type="evidence" value="ECO:0007669"/>
    <property type="project" value="InterPro"/>
</dbReference>
<dbReference type="AlphaFoldDB" id="A0A5H2XK86"/>
<protein>
    <recommendedName>
        <fullName evidence="2">Terpene synthase metal-binding domain-containing protein</fullName>
    </recommendedName>
</protein>
<feature type="domain" description="Terpene synthase metal-binding" evidence="2">
    <location>
        <begin position="50"/>
        <end position="105"/>
    </location>
</feature>
<keyword evidence="1" id="KW-0479">Metal-binding</keyword>
<organism evidence="3">
    <name type="scientific">Prunus dulcis</name>
    <name type="common">Almond</name>
    <name type="synonym">Amygdalus dulcis</name>
    <dbReference type="NCBI Taxonomy" id="3755"/>
    <lineage>
        <taxon>Eukaryota</taxon>
        <taxon>Viridiplantae</taxon>
        <taxon>Streptophyta</taxon>
        <taxon>Embryophyta</taxon>
        <taxon>Tracheophyta</taxon>
        <taxon>Spermatophyta</taxon>
        <taxon>Magnoliopsida</taxon>
        <taxon>eudicotyledons</taxon>
        <taxon>Gunneridae</taxon>
        <taxon>Pentapetalae</taxon>
        <taxon>rosids</taxon>
        <taxon>fabids</taxon>
        <taxon>Rosales</taxon>
        <taxon>Rosaceae</taxon>
        <taxon>Amygdaloideae</taxon>
        <taxon>Amygdaleae</taxon>
        <taxon>Prunus</taxon>
    </lineage>
</organism>
<dbReference type="InterPro" id="IPR008949">
    <property type="entry name" value="Isoprenoid_synthase_dom_sf"/>
</dbReference>
<dbReference type="Pfam" id="PF03936">
    <property type="entry name" value="Terpene_synth_C"/>
    <property type="match status" value="1"/>
</dbReference>
<sequence length="172" mass="19863">MEHGMSCIEKLQCQCVWHAKLVRSNTSKGVCGEDILEEALVPGITCQSTKTKLHIMREIVELYFWTTGRKILNKVIALGTVMDDIYDAFGTFEELEIFTEAIRRTLILSKQERFSCFSFDCFQFAWANDKILEIFINGFHALFSLGCFVKAFGRMDAAYFLQGYYLYVLKDK</sequence>
<dbReference type="Gene3D" id="1.10.600.10">
    <property type="entry name" value="Farnesyl Diphosphate Synthase"/>
    <property type="match status" value="1"/>
</dbReference>
<reference evidence="3" key="1">
    <citation type="journal article" date="2019" name="Science">
        <title>Mutation of a bHLH transcription factor allowed almond domestication.</title>
        <authorList>
            <person name="Sanchez-Perez R."/>
            <person name="Pavan S."/>
            <person name="Mazzeo R."/>
            <person name="Moldovan C."/>
            <person name="Aiese Cigliano R."/>
            <person name="Del Cueto J."/>
            <person name="Ricciardi F."/>
            <person name="Lotti C."/>
            <person name="Ricciardi L."/>
            <person name="Dicenta F."/>
            <person name="Lopez-Marques R.L."/>
            <person name="Lindberg Moller B."/>
        </authorList>
    </citation>
    <scope>NUCLEOTIDE SEQUENCE</scope>
</reference>
<gene>
    <name evidence="3" type="ORF">Prudu_155S000300</name>
</gene>
<dbReference type="InterPro" id="IPR050148">
    <property type="entry name" value="Terpene_synthase-like"/>
</dbReference>
<dbReference type="PANTHER" id="PTHR31225">
    <property type="entry name" value="OS04G0344100 PROTEIN-RELATED"/>
    <property type="match status" value="1"/>
</dbReference>
<dbReference type="EMBL" id="AP020492">
    <property type="protein sequence ID" value="BBN67694.1"/>
    <property type="molecule type" value="Genomic_DNA"/>
</dbReference>
<evidence type="ECO:0000259" key="2">
    <source>
        <dbReference type="Pfam" id="PF03936"/>
    </source>
</evidence>